<gene>
    <name evidence="2" type="ORF">TIFTF001_049900</name>
</gene>
<name>A0AA88CIZ5_FICCA</name>
<keyword evidence="1" id="KW-0472">Membrane</keyword>
<evidence type="ECO:0000313" key="2">
    <source>
        <dbReference type="EMBL" id="GMN19225.1"/>
    </source>
</evidence>
<keyword evidence="1" id="KW-0812">Transmembrane</keyword>
<evidence type="ECO:0000313" key="3">
    <source>
        <dbReference type="Proteomes" id="UP001187192"/>
    </source>
</evidence>
<evidence type="ECO:0000256" key="1">
    <source>
        <dbReference type="SAM" id="Phobius"/>
    </source>
</evidence>
<keyword evidence="3" id="KW-1185">Reference proteome</keyword>
<dbReference type="Proteomes" id="UP001187192">
    <property type="component" value="Unassembled WGS sequence"/>
</dbReference>
<organism evidence="2 3">
    <name type="scientific">Ficus carica</name>
    <name type="common">Common fig</name>
    <dbReference type="NCBI Taxonomy" id="3494"/>
    <lineage>
        <taxon>Eukaryota</taxon>
        <taxon>Viridiplantae</taxon>
        <taxon>Streptophyta</taxon>
        <taxon>Embryophyta</taxon>
        <taxon>Tracheophyta</taxon>
        <taxon>Spermatophyta</taxon>
        <taxon>Magnoliopsida</taxon>
        <taxon>eudicotyledons</taxon>
        <taxon>Gunneridae</taxon>
        <taxon>Pentapetalae</taxon>
        <taxon>rosids</taxon>
        <taxon>fabids</taxon>
        <taxon>Rosales</taxon>
        <taxon>Moraceae</taxon>
        <taxon>Ficeae</taxon>
        <taxon>Ficus</taxon>
    </lineage>
</organism>
<accession>A0AA88CIZ5</accession>
<dbReference type="EMBL" id="BTGU01007562">
    <property type="protein sequence ID" value="GMN19225.1"/>
    <property type="molecule type" value="Genomic_DNA"/>
</dbReference>
<protein>
    <submittedName>
        <fullName evidence="2">Uncharacterized protein</fullName>
    </submittedName>
</protein>
<reference evidence="2" key="1">
    <citation type="submission" date="2023-07" db="EMBL/GenBank/DDBJ databases">
        <title>draft genome sequence of fig (Ficus carica).</title>
        <authorList>
            <person name="Takahashi T."/>
            <person name="Nishimura K."/>
        </authorList>
    </citation>
    <scope>NUCLEOTIDE SEQUENCE</scope>
</reference>
<proteinExistence type="predicted"/>
<comment type="caution">
    <text evidence="2">The sequence shown here is derived from an EMBL/GenBank/DDBJ whole genome shotgun (WGS) entry which is preliminary data.</text>
</comment>
<feature type="non-terminal residue" evidence="2">
    <location>
        <position position="1"/>
    </location>
</feature>
<sequence length="321" mass="36432">MFQLEFCQAVHLILSSPFNVMLIRMSIICDIASLSLFWVSEFVSSAKAIEKNVGDKIFREVTKATLPISTDSPAWQLLRTSPSGTVRLEKNWLCFCKTSLAVVGEDTMIVVTSPSFELISGGFLRWEEVLGQVEVAFCFREMHMNGILELRKKGLEQDKLSRIEAGCGREGKVRNEQARLLKKFWNPFGKGRPVLEEPRRKENLKPNQANSLVLIKCPDWNNTVSGIANKGYDLIYAMMFDMQSLRYDYDLCMSDITRHVHQFLSRVGLWFELEIDWPPQPLHSCAPGTNIYVKGPIIIVCVVGVIVVLAERKLTSYAYAV</sequence>
<dbReference type="AlphaFoldDB" id="A0AA88CIZ5"/>
<feature type="transmembrane region" description="Helical" evidence="1">
    <location>
        <begin position="291"/>
        <end position="310"/>
    </location>
</feature>
<keyword evidence="1" id="KW-1133">Transmembrane helix</keyword>